<keyword evidence="3" id="KW-1185">Reference proteome</keyword>
<sequence>MARPQKTPALPAHTELDEARIDGAVVAMRQDATAGAMQHDRAVFDLGQKVGAIQMARLQQSFSAAAEVRLFDELRESNKFKELALPRADGTSAAAESFQEFCSVVFGLGYKAMNERKLDLLALGEQAYETATRLGLNRRQLRMVRALPDAEREAVTAAMASGTKAEVVAVIEDLAAKLSEQQAENAELKADAEAQAQVRADLHQKLDKERAKLKRISKLPPDQQLAELHKEAGLAGFEAHAVIMGTLRPALQALADLEEAHGSQSVVMAGLVGHVQAALTGLREQFNLPDVSNAADLKLAAEVAEWAK</sequence>
<evidence type="ECO:0000256" key="1">
    <source>
        <dbReference type="SAM" id="Coils"/>
    </source>
</evidence>
<protein>
    <submittedName>
        <fullName evidence="2">Uncharacterized protein</fullName>
    </submittedName>
</protein>
<name>A0ABY4S610_AQUTE</name>
<dbReference type="EMBL" id="CP097635">
    <property type="protein sequence ID" value="URI06644.1"/>
    <property type="molecule type" value="Genomic_DNA"/>
</dbReference>
<evidence type="ECO:0000313" key="2">
    <source>
        <dbReference type="EMBL" id="URI06644.1"/>
    </source>
</evidence>
<accession>A0ABY4S610</accession>
<reference evidence="2" key="1">
    <citation type="submission" date="2022-05" db="EMBL/GenBank/DDBJ databases">
        <title>An RpoN-dependent PEP-CTERM gene is involved in floc formation of an Aquincola tertiaricarbonis strain.</title>
        <authorList>
            <person name="Qiu D."/>
            <person name="Xia M."/>
        </authorList>
    </citation>
    <scope>NUCLEOTIDE SEQUENCE</scope>
    <source>
        <strain evidence="2">RN12</strain>
    </source>
</reference>
<dbReference type="Proteomes" id="UP001056201">
    <property type="component" value="Chromosome 1"/>
</dbReference>
<evidence type="ECO:0000313" key="3">
    <source>
        <dbReference type="Proteomes" id="UP001056201"/>
    </source>
</evidence>
<keyword evidence="1" id="KW-0175">Coiled coil</keyword>
<gene>
    <name evidence="2" type="ORF">MW290_12125</name>
</gene>
<dbReference type="RefSeq" id="WP_250194906.1">
    <property type="nucleotide sequence ID" value="NZ_CP097635.1"/>
</dbReference>
<feature type="coiled-coil region" evidence="1">
    <location>
        <begin position="171"/>
        <end position="219"/>
    </location>
</feature>
<organism evidence="2 3">
    <name type="scientific">Aquincola tertiaricarbonis</name>
    <dbReference type="NCBI Taxonomy" id="391953"/>
    <lineage>
        <taxon>Bacteria</taxon>
        <taxon>Pseudomonadati</taxon>
        <taxon>Pseudomonadota</taxon>
        <taxon>Betaproteobacteria</taxon>
        <taxon>Burkholderiales</taxon>
        <taxon>Sphaerotilaceae</taxon>
        <taxon>Aquincola</taxon>
    </lineage>
</organism>
<proteinExistence type="predicted"/>